<name>A0ABV5T799_9ACTN</name>
<dbReference type="SUPFAM" id="SSF117892">
    <property type="entry name" value="Band 7/SPFH domain"/>
    <property type="match status" value="1"/>
</dbReference>
<accession>A0ABV5T799</accession>
<dbReference type="InterPro" id="IPR001107">
    <property type="entry name" value="Band_7"/>
</dbReference>
<protein>
    <submittedName>
        <fullName evidence="3">SPFH domain-containing protein</fullName>
    </submittedName>
</protein>
<evidence type="ECO:0000313" key="4">
    <source>
        <dbReference type="Proteomes" id="UP001589610"/>
    </source>
</evidence>
<dbReference type="PRINTS" id="PR00721">
    <property type="entry name" value="STOMATIN"/>
</dbReference>
<dbReference type="Gene3D" id="3.30.479.30">
    <property type="entry name" value="Band 7 domain"/>
    <property type="match status" value="1"/>
</dbReference>
<evidence type="ECO:0000313" key="3">
    <source>
        <dbReference type="EMBL" id="MFB9674948.1"/>
    </source>
</evidence>
<feature type="domain" description="Band 7" evidence="2">
    <location>
        <begin position="20"/>
        <end position="178"/>
    </location>
</feature>
<keyword evidence="4" id="KW-1185">Reference proteome</keyword>
<dbReference type="EMBL" id="JBHMBS010000002">
    <property type="protein sequence ID" value="MFB9674948.1"/>
    <property type="molecule type" value="Genomic_DNA"/>
</dbReference>
<dbReference type="InterPro" id="IPR050710">
    <property type="entry name" value="Band7/mec-2_domain"/>
</dbReference>
<dbReference type="RefSeq" id="WP_344747014.1">
    <property type="nucleotide sequence ID" value="NZ_BAAAWW010000113.1"/>
</dbReference>
<gene>
    <name evidence="3" type="ORF">ACFFRH_05565</name>
</gene>
<evidence type="ECO:0000256" key="1">
    <source>
        <dbReference type="SAM" id="MobiDB-lite"/>
    </source>
</evidence>
<dbReference type="PANTHER" id="PTHR43327">
    <property type="entry name" value="STOMATIN-LIKE PROTEIN 2, MITOCHONDRIAL"/>
    <property type="match status" value="1"/>
</dbReference>
<dbReference type="InterPro" id="IPR001972">
    <property type="entry name" value="Stomatin_HflK_fam"/>
</dbReference>
<dbReference type="Proteomes" id="UP001589610">
    <property type="component" value="Unassembled WGS sequence"/>
</dbReference>
<dbReference type="InterPro" id="IPR036013">
    <property type="entry name" value="Band_7/SPFH_dom_sf"/>
</dbReference>
<evidence type="ECO:0000259" key="2">
    <source>
        <dbReference type="SMART" id="SM00244"/>
    </source>
</evidence>
<dbReference type="SMART" id="SM00244">
    <property type="entry name" value="PHB"/>
    <property type="match status" value="1"/>
</dbReference>
<feature type="region of interest" description="Disordered" evidence="1">
    <location>
        <begin position="296"/>
        <end position="397"/>
    </location>
</feature>
<reference evidence="3 4" key="1">
    <citation type="submission" date="2024-09" db="EMBL/GenBank/DDBJ databases">
        <authorList>
            <person name="Sun Q."/>
            <person name="Mori K."/>
        </authorList>
    </citation>
    <scope>NUCLEOTIDE SEQUENCE [LARGE SCALE GENOMIC DNA]</scope>
    <source>
        <strain evidence="3 4">JCM 3028</strain>
    </source>
</reference>
<comment type="caution">
    <text evidence="3">The sequence shown here is derived from an EMBL/GenBank/DDBJ whole genome shotgun (WGS) entry which is preliminary data.</text>
</comment>
<dbReference type="CDD" id="cd08829">
    <property type="entry name" value="SPFH_paraslipin"/>
    <property type="match status" value="1"/>
</dbReference>
<sequence length="397" mass="41598">MEWLVAALVVVAVAVFAAYRTVQVVPQATAGVVERFGRYHRTLAPGPNLVVPFIDRIKDTVDLREQVVAFPPQAVVTSDDLVVSVDTAVSFQVVDARAATYEIANFLVAVEQLVATTLRDVAGGMSVDRVLASREEIGAELRAALDAATGAWGLRVGRVELTAVDPPVSVQESMERRARADHDRRAAVLAAEGRKQAAILAAEGERQAVVLRARGEAEATVLRARADAEARATRARGEADAIDMLFRAVHEGGPDSELLVHEYLRALREIAKGDDGEPGSASPDLRRVLERLADLLPAKEGSSGTEGSPGEGELSGMGRSSGEDGFSGTEGSPGEGGSPAMGRSSGTERSPGEGGLSDMGRFSGEDGSPATNRPDKTEGFPVREASAAGDAPVGDIR</sequence>
<organism evidence="3 4">
    <name type="scientific">Streptosporangium vulgare</name>
    <dbReference type="NCBI Taxonomy" id="46190"/>
    <lineage>
        <taxon>Bacteria</taxon>
        <taxon>Bacillati</taxon>
        <taxon>Actinomycetota</taxon>
        <taxon>Actinomycetes</taxon>
        <taxon>Streptosporangiales</taxon>
        <taxon>Streptosporangiaceae</taxon>
        <taxon>Streptosporangium</taxon>
    </lineage>
</organism>
<dbReference type="PANTHER" id="PTHR43327:SF10">
    <property type="entry name" value="STOMATIN-LIKE PROTEIN 2, MITOCHONDRIAL"/>
    <property type="match status" value="1"/>
</dbReference>
<proteinExistence type="predicted"/>
<dbReference type="Pfam" id="PF01145">
    <property type="entry name" value="Band_7"/>
    <property type="match status" value="1"/>
</dbReference>